<reference evidence="1" key="1">
    <citation type="submission" date="2016-04" db="EMBL/GenBank/DDBJ databases">
        <authorList>
            <person name="Nguyen H.D."/>
            <person name="Samba Siva P."/>
            <person name="Cullis J."/>
            <person name="Levesque C.A."/>
            <person name="Hambleton S."/>
        </authorList>
    </citation>
    <scope>NUCLEOTIDE SEQUENCE</scope>
    <source>
        <strain evidence="1">DAOMC 236426</strain>
    </source>
</reference>
<dbReference type="AlphaFoldDB" id="A0A8X7MQU6"/>
<protein>
    <recommendedName>
        <fullName evidence="3">Ubiquitin-like domain-containing protein</fullName>
    </recommendedName>
</protein>
<organism evidence="1 2">
    <name type="scientific">Tilletia controversa</name>
    <name type="common">dwarf bunt fungus</name>
    <dbReference type="NCBI Taxonomy" id="13291"/>
    <lineage>
        <taxon>Eukaryota</taxon>
        <taxon>Fungi</taxon>
        <taxon>Dikarya</taxon>
        <taxon>Basidiomycota</taxon>
        <taxon>Ustilaginomycotina</taxon>
        <taxon>Exobasidiomycetes</taxon>
        <taxon>Tilletiales</taxon>
        <taxon>Tilletiaceae</taxon>
        <taxon>Tilletia</taxon>
    </lineage>
</organism>
<keyword evidence="2" id="KW-1185">Reference proteome</keyword>
<comment type="caution">
    <text evidence="1">The sequence shown here is derived from an EMBL/GenBank/DDBJ whole genome shotgun (WGS) entry which is preliminary data.</text>
</comment>
<dbReference type="Proteomes" id="UP000077684">
    <property type="component" value="Unassembled WGS sequence"/>
</dbReference>
<accession>A0A8X7MQU6</accession>
<proteinExistence type="predicted"/>
<evidence type="ECO:0008006" key="3">
    <source>
        <dbReference type="Google" id="ProtNLM"/>
    </source>
</evidence>
<dbReference type="EMBL" id="LWDE02000699">
    <property type="protein sequence ID" value="KAE8245597.1"/>
    <property type="molecule type" value="Genomic_DNA"/>
</dbReference>
<gene>
    <name evidence="1" type="ORF">A4X06_0g5560</name>
</gene>
<evidence type="ECO:0000313" key="2">
    <source>
        <dbReference type="Proteomes" id="UP000077684"/>
    </source>
</evidence>
<evidence type="ECO:0000313" key="1">
    <source>
        <dbReference type="EMBL" id="KAE8245597.1"/>
    </source>
</evidence>
<sequence>MANPDSNSIPFPPCQDLPEGVDTWARRLKGPEVPLSDKLSYVKLNVSDGLKYVQTIYKNNEDMLWPVLYEYATKNGIRDHVTLTLSIRGSPVDPYLPIGETFIQNGDTLVISQSAAHTIDYEAVQDLTFLSHTNNEGELYDDYDGPLTRVVEARLRINFDSFWPQFPSKHFKCRARDNSTINDLAQIISKFTNVPINQLRITHDGIRARGEIGQYRNDDRVDLDVHHELSGAGTAVRYQDEVLEVPTPRNRCPKRDVPD</sequence>
<reference evidence="1" key="2">
    <citation type="journal article" date="2019" name="IMA Fungus">
        <title>Genome sequencing and comparison of five Tilletia species to identify candidate genes for the detection of regulated species infecting wheat.</title>
        <authorList>
            <person name="Nguyen H.D.T."/>
            <person name="Sultana T."/>
            <person name="Kesanakurti P."/>
            <person name="Hambleton S."/>
        </authorList>
    </citation>
    <scope>NUCLEOTIDE SEQUENCE</scope>
    <source>
        <strain evidence="1">DAOMC 236426</strain>
    </source>
</reference>
<name>A0A8X7MQU6_9BASI</name>